<dbReference type="Proteomes" id="UP000576082">
    <property type="component" value="Unassembled WGS sequence"/>
</dbReference>
<protein>
    <submittedName>
        <fullName evidence="1">Uncharacterized protein</fullName>
    </submittedName>
</protein>
<dbReference type="EMBL" id="JABANE010000039">
    <property type="protein sequence ID" value="NME69302.1"/>
    <property type="molecule type" value="Genomic_DNA"/>
</dbReference>
<dbReference type="AlphaFoldDB" id="A0A7X9RV60"/>
<dbReference type="RefSeq" id="WP_169657580.1">
    <property type="nucleotide sequence ID" value="NZ_JABANE010000039.1"/>
</dbReference>
<dbReference type="InterPro" id="IPR027417">
    <property type="entry name" value="P-loop_NTPase"/>
</dbReference>
<comment type="caution">
    <text evidence="1">The sequence shown here is derived from an EMBL/GenBank/DDBJ whole genome shotgun (WGS) entry which is preliminary data.</text>
</comment>
<accession>A0A7X9RV60</accession>
<evidence type="ECO:0000313" key="1">
    <source>
        <dbReference type="EMBL" id="NME69302.1"/>
    </source>
</evidence>
<gene>
    <name evidence="1" type="ORF">HHU12_15105</name>
</gene>
<dbReference type="Gene3D" id="3.40.50.300">
    <property type="entry name" value="P-loop containing nucleotide triphosphate hydrolases"/>
    <property type="match status" value="1"/>
</dbReference>
<reference evidence="1 2" key="1">
    <citation type="submission" date="2020-04" db="EMBL/GenBank/DDBJ databases">
        <title>Flammeovirga sp. SR4, a novel species isolated from seawater.</title>
        <authorList>
            <person name="Wang X."/>
        </authorList>
    </citation>
    <scope>NUCLEOTIDE SEQUENCE [LARGE SCALE GENOMIC DNA]</scope>
    <source>
        <strain evidence="1 2">ATCC 23126</strain>
    </source>
</reference>
<evidence type="ECO:0000313" key="2">
    <source>
        <dbReference type="Proteomes" id="UP000576082"/>
    </source>
</evidence>
<organism evidence="1 2">
    <name type="scientific">Flammeovirga aprica JL-4</name>
    <dbReference type="NCBI Taxonomy" id="694437"/>
    <lineage>
        <taxon>Bacteria</taxon>
        <taxon>Pseudomonadati</taxon>
        <taxon>Bacteroidota</taxon>
        <taxon>Cytophagia</taxon>
        <taxon>Cytophagales</taxon>
        <taxon>Flammeovirgaceae</taxon>
        <taxon>Flammeovirga</taxon>
    </lineage>
</organism>
<proteinExistence type="predicted"/>
<name>A0A7X9RV60_9BACT</name>
<sequence>MKTTIDETLDIKAEKNDLRPIIDVLDLHIKSIIDLEVNEGDFSSSVLRLETYQFDMILQGLRSSNLYKLIERLSLSHDDLALVVFAYAWENYHEIFTPFFIHGDNVSLHAKYQGHLESTKKRFTPSFHTFLTMYYPDSHWVMYNYFTDPQHPLIKNAVITFESVVTKGDVLGVRNKVVKLSENFLVYLNGGGYPPLDSEVGFPANLTTSKMDFEEVVLTSGTLENLEPFVTWLRICQNIKQQKDQPFFKKIKTNKMYVFAGSPGTGKTLTATTFR</sequence>
<keyword evidence="2" id="KW-1185">Reference proteome</keyword>